<keyword evidence="5" id="KW-0325">Glycoprotein</keyword>
<sequence>MDVITNASDVYSTDYFTDRCLHIIDQHNASQPLFLYVPYQAVHASVFTRPESPPKYTDIFSHILSADRRQFAAIAYTMDASIGAVMEALHNKHMLDNCIVIFVSDNGADPQLGSGTNGLNRPLRGSRRELYEGGIRVPALLWSPLLNKSGYVSDALIHVTDLLPTVLDAIDGTGIEDEKNVYGMSQWSTLSTNGRPVRWEIHHNVDPVWNQSAIRWYDWKLIQSSEPVFFGKTLAQINYNNGHIGVNNAHNFPALQSTDRLKCKTYDILRRMNRKPDYNVLKESAIECSTKPLTQTPAKCLNEFCLFNIRDDPCEQHDLIGEIETEFVAILWERLRQFNRTSVPPLTLVPLDPVASDPVLYNYIYVNWLDYKVMSDSHVTSDKIEL</sequence>
<name>A0A7R9Q5G2_9ACAR</name>
<dbReference type="InterPro" id="IPR047115">
    <property type="entry name" value="ARSB"/>
</dbReference>
<comment type="similarity">
    <text evidence="2">Belongs to the sulfatase family.</text>
</comment>
<dbReference type="GO" id="GO:0046872">
    <property type="term" value="F:metal ion binding"/>
    <property type="evidence" value="ECO:0007669"/>
    <property type="project" value="UniProtKB-KW"/>
</dbReference>
<dbReference type="OrthoDB" id="103349at2759"/>
<dbReference type="EMBL" id="OC865382">
    <property type="protein sequence ID" value="CAD7632315.1"/>
    <property type="molecule type" value="Genomic_DNA"/>
</dbReference>
<gene>
    <name evidence="7" type="ORF">OSB1V03_LOCUS12720</name>
</gene>
<evidence type="ECO:0000313" key="8">
    <source>
        <dbReference type="Proteomes" id="UP000759131"/>
    </source>
</evidence>
<keyword evidence="4" id="KW-0106">Calcium</keyword>
<dbReference type="EMBL" id="CAJPIZ010010807">
    <property type="protein sequence ID" value="CAG2112745.1"/>
    <property type="molecule type" value="Genomic_DNA"/>
</dbReference>
<evidence type="ECO:0000256" key="3">
    <source>
        <dbReference type="ARBA" id="ARBA00022723"/>
    </source>
</evidence>
<organism evidence="7">
    <name type="scientific">Medioppia subpectinata</name>
    <dbReference type="NCBI Taxonomy" id="1979941"/>
    <lineage>
        <taxon>Eukaryota</taxon>
        <taxon>Metazoa</taxon>
        <taxon>Ecdysozoa</taxon>
        <taxon>Arthropoda</taxon>
        <taxon>Chelicerata</taxon>
        <taxon>Arachnida</taxon>
        <taxon>Acari</taxon>
        <taxon>Acariformes</taxon>
        <taxon>Sarcoptiformes</taxon>
        <taxon>Oribatida</taxon>
        <taxon>Brachypylina</taxon>
        <taxon>Oppioidea</taxon>
        <taxon>Oppiidae</taxon>
        <taxon>Medioppia</taxon>
    </lineage>
</organism>
<keyword evidence="3" id="KW-0479">Metal-binding</keyword>
<evidence type="ECO:0000313" key="7">
    <source>
        <dbReference type="EMBL" id="CAD7632315.1"/>
    </source>
</evidence>
<reference evidence="7" key="1">
    <citation type="submission" date="2020-11" db="EMBL/GenBank/DDBJ databases">
        <authorList>
            <person name="Tran Van P."/>
        </authorList>
    </citation>
    <scope>NUCLEOTIDE SEQUENCE</scope>
</reference>
<dbReference type="Gene3D" id="3.40.720.10">
    <property type="entry name" value="Alkaline Phosphatase, subunit A"/>
    <property type="match status" value="1"/>
</dbReference>
<proteinExistence type="inferred from homology"/>
<dbReference type="Pfam" id="PF00884">
    <property type="entry name" value="Sulfatase"/>
    <property type="match status" value="1"/>
</dbReference>
<evidence type="ECO:0000256" key="2">
    <source>
        <dbReference type="ARBA" id="ARBA00008779"/>
    </source>
</evidence>
<dbReference type="PANTHER" id="PTHR10342:SF274">
    <property type="entry name" value="ARYLSULFATASE B"/>
    <property type="match status" value="1"/>
</dbReference>
<dbReference type="SUPFAM" id="SSF53649">
    <property type="entry name" value="Alkaline phosphatase-like"/>
    <property type="match status" value="1"/>
</dbReference>
<dbReference type="GO" id="GO:0008484">
    <property type="term" value="F:sulfuric ester hydrolase activity"/>
    <property type="evidence" value="ECO:0007669"/>
    <property type="project" value="InterPro"/>
</dbReference>
<protein>
    <recommendedName>
        <fullName evidence="6">Sulfatase N-terminal domain-containing protein</fullName>
    </recommendedName>
</protein>
<feature type="domain" description="Sulfatase N-terminal" evidence="6">
    <location>
        <begin position="11"/>
        <end position="170"/>
    </location>
</feature>
<comment type="cofactor">
    <cofactor evidence="1">
        <name>Ca(2+)</name>
        <dbReference type="ChEBI" id="CHEBI:29108"/>
    </cofactor>
</comment>
<dbReference type="InterPro" id="IPR000917">
    <property type="entry name" value="Sulfatase_N"/>
</dbReference>
<dbReference type="Gene3D" id="3.30.1120.10">
    <property type="match status" value="1"/>
</dbReference>
<evidence type="ECO:0000256" key="1">
    <source>
        <dbReference type="ARBA" id="ARBA00001913"/>
    </source>
</evidence>
<dbReference type="Proteomes" id="UP000759131">
    <property type="component" value="Unassembled WGS sequence"/>
</dbReference>
<accession>A0A7R9Q5G2</accession>
<dbReference type="InterPro" id="IPR017850">
    <property type="entry name" value="Alkaline_phosphatase_core_sf"/>
</dbReference>
<evidence type="ECO:0000259" key="6">
    <source>
        <dbReference type="Pfam" id="PF00884"/>
    </source>
</evidence>
<dbReference type="PANTHER" id="PTHR10342">
    <property type="entry name" value="ARYLSULFATASE"/>
    <property type="match status" value="1"/>
</dbReference>
<evidence type="ECO:0000256" key="5">
    <source>
        <dbReference type="ARBA" id="ARBA00023180"/>
    </source>
</evidence>
<evidence type="ECO:0000256" key="4">
    <source>
        <dbReference type="ARBA" id="ARBA00022837"/>
    </source>
</evidence>
<dbReference type="AlphaFoldDB" id="A0A7R9Q5G2"/>
<keyword evidence="8" id="KW-1185">Reference proteome</keyword>